<feature type="transmembrane region" description="Helical" evidence="2">
    <location>
        <begin position="12"/>
        <end position="32"/>
    </location>
</feature>
<accession>A0A6J4RNY1</accession>
<protein>
    <recommendedName>
        <fullName evidence="3">Mce/MlaD domain-containing protein</fullName>
    </recommendedName>
</protein>
<evidence type="ECO:0000259" key="3">
    <source>
        <dbReference type="Pfam" id="PF02470"/>
    </source>
</evidence>
<keyword evidence="2" id="KW-1133">Transmembrane helix</keyword>
<organism evidence="4">
    <name type="scientific">uncultured Solirubrobacteraceae bacterium</name>
    <dbReference type="NCBI Taxonomy" id="1162706"/>
    <lineage>
        <taxon>Bacteria</taxon>
        <taxon>Bacillati</taxon>
        <taxon>Actinomycetota</taxon>
        <taxon>Thermoleophilia</taxon>
        <taxon>Solirubrobacterales</taxon>
        <taxon>Solirubrobacteraceae</taxon>
        <taxon>environmental samples</taxon>
    </lineage>
</organism>
<feature type="region of interest" description="Disordered" evidence="1">
    <location>
        <begin position="393"/>
        <end position="412"/>
    </location>
</feature>
<dbReference type="PANTHER" id="PTHR33371">
    <property type="entry name" value="INTERMEMBRANE PHOSPHOLIPID TRANSPORT SYSTEM BINDING PROTEIN MLAD-RELATED"/>
    <property type="match status" value="1"/>
</dbReference>
<feature type="region of interest" description="Disordered" evidence="1">
    <location>
        <begin position="470"/>
        <end position="511"/>
    </location>
</feature>
<proteinExistence type="predicted"/>
<dbReference type="InterPro" id="IPR052336">
    <property type="entry name" value="MlaD_Phospholipid_Transporter"/>
</dbReference>
<dbReference type="PANTHER" id="PTHR33371:SF4">
    <property type="entry name" value="INTERMEMBRANE PHOSPHOLIPID TRANSPORT SYSTEM BINDING PROTEIN MLAD"/>
    <property type="match status" value="1"/>
</dbReference>
<dbReference type="EMBL" id="CADCVT010000053">
    <property type="protein sequence ID" value="CAA9478265.1"/>
    <property type="molecule type" value="Genomic_DNA"/>
</dbReference>
<evidence type="ECO:0000313" key="4">
    <source>
        <dbReference type="EMBL" id="CAA9478265.1"/>
    </source>
</evidence>
<dbReference type="Pfam" id="PF02470">
    <property type="entry name" value="MlaD"/>
    <property type="match status" value="1"/>
</dbReference>
<feature type="domain" description="Mce/MlaD" evidence="3">
    <location>
        <begin position="45"/>
        <end position="124"/>
    </location>
</feature>
<feature type="compositionally biased region" description="Polar residues" evidence="1">
    <location>
        <begin position="401"/>
        <end position="412"/>
    </location>
</feature>
<sequence length="511" mass="55250">MRGQRVRVVAANPVLIGASTLLIVVVAVFLAYNANKGLPFLPTFQMQVETPDAARLVVGNEVREGGDLIGQVSKIENVRLKDGTVGASLRLSLLPKAAPIPDDSTILIRPRSTLGLKYVELIRGRSRTELSEGSTLTASEAAATPELDDFFGIFDPPTRANIRRNLATFGGGFAGRGVDLNRTLAALPELLRDIQPVMRTLADDDTQLARFFDELADAARVVAPVSDEFARGFAAMADTFEGFSRDPRALQETIEESPETLRVGIRTLPVQRPFLRRLAGISDELQGTAAEVRASAPPISRALTAGTRVLPRTPRLNEDLRDALAGLAELGSSATTVPVLRSFQQTVGTLDPTLRYVGPHVTVCNYWNLWWTFLSDHLSERVETGTIQRIQAKSAPDQDNDLNSFGASQPANAENVNPVAQRTMGDPVNLHAQYYGRAVDERGAADCESGQRGYPERIAEGLDPRFKVAIDPRTPGNQGPTFTGRPRVPEGQTFSAEPTGDAPQVVQGAGR</sequence>
<reference evidence="4" key="1">
    <citation type="submission" date="2020-02" db="EMBL/GenBank/DDBJ databases">
        <authorList>
            <person name="Meier V. D."/>
        </authorList>
    </citation>
    <scope>NUCLEOTIDE SEQUENCE</scope>
    <source>
        <strain evidence="4">AVDCRST_MAG85</strain>
    </source>
</reference>
<keyword evidence="2" id="KW-0812">Transmembrane</keyword>
<dbReference type="AlphaFoldDB" id="A0A6J4RNY1"/>
<evidence type="ECO:0000256" key="2">
    <source>
        <dbReference type="SAM" id="Phobius"/>
    </source>
</evidence>
<evidence type="ECO:0000256" key="1">
    <source>
        <dbReference type="SAM" id="MobiDB-lite"/>
    </source>
</evidence>
<keyword evidence="2" id="KW-0472">Membrane</keyword>
<gene>
    <name evidence="4" type="ORF">AVDCRST_MAG85-494</name>
</gene>
<name>A0A6J4RNY1_9ACTN</name>
<dbReference type="InterPro" id="IPR003399">
    <property type="entry name" value="Mce/MlaD"/>
</dbReference>